<evidence type="ECO:0000313" key="1">
    <source>
        <dbReference type="EMBL" id="EYC01479.1"/>
    </source>
</evidence>
<evidence type="ECO:0000313" key="2">
    <source>
        <dbReference type="Proteomes" id="UP000024635"/>
    </source>
</evidence>
<name>A0A016TEV0_9BILA</name>
<gene>
    <name evidence="1" type="primary">Acey_s0107.g3827</name>
    <name evidence="1" type="ORF">Y032_0107g3827</name>
</gene>
<proteinExistence type="predicted"/>
<organism evidence="1 2">
    <name type="scientific">Ancylostoma ceylanicum</name>
    <dbReference type="NCBI Taxonomy" id="53326"/>
    <lineage>
        <taxon>Eukaryota</taxon>
        <taxon>Metazoa</taxon>
        <taxon>Ecdysozoa</taxon>
        <taxon>Nematoda</taxon>
        <taxon>Chromadorea</taxon>
        <taxon>Rhabditida</taxon>
        <taxon>Rhabditina</taxon>
        <taxon>Rhabditomorpha</taxon>
        <taxon>Strongyloidea</taxon>
        <taxon>Ancylostomatidae</taxon>
        <taxon>Ancylostomatinae</taxon>
        <taxon>Ancylostoma</taxon>
    </lineage>
</organism>
<comment type="caution">
    <text evidence="1">The sequence shown here is derived from an EMBL/GenBank/DDBJ whole genome shotgun (WGS) entry which is preliminary data.</text>
</comment>
<sequence length="73" mass="8568">MDGLVGHERDRTIDRVHAQRASYHCAGHTRMKLYFLQPWSNQLEPSQLGDYIFPGDEFIGINPRIWTFSLFTE</sequence>
<dbReference type="Proteomes" id="UP000024635">
    <property type="component" value="Unassembled WGS sequence"/>
</dbReference>
<keyword evidence="2" id="KW-1185">Reference proteome</keyword>
<dbReference type="EMBL" id="JARK01001443">
    <property type="protein sequence ID" value="EYC01479.1"/>
    <property type="molecule type" value="Genomic_DNA"/>
</dbReference>
<dbReference type="AlphaFoldDB" id="A0A016TEV0"/>
<protein>
    <submittedName>
        <fullName evidence="1">Uncharacterized protein</fullName>
    </submittedName>
</protein>
<accession>A0A016TEV0</accession>
<reference evidence="2" key="1">
    <citation type="journal article" date="2015" name="Nat. Genet.">
        <title>The genome and transcriptome of the zoonotic hookworm Ancylostoma ceylanicum identify infection-specific gene families.</title>
        <authorList>
            <person name="Schwarz E.M."/>
            <person name="Hu Y."/>
            <person name="Antoshechkin I."/>
            <person name="Miller M.M."/>
            <person name="Sternberg P.W."/>
            <person name="Aroian R.V."/>
        </authorList>
    </citation>
    <scope>NUCLEOTIDE SEQUENCE</scope>
    <source>
        <strain evidence="2">HY135</strain>
    </source>
</reference>